<sequence>MKNIKTTITRSHLLVRPILIYTNAQPQDMSKKLIMTPEMFDEFLQAELLD</sequence>
<dbReference type="EMBL" id="JAGQLG010000188">
    <property type="protein sequence ID" value="MCA9382635.1"/>
    <property type="molecule type" value="Genomic_DNA"/>
</dbReference>
<proteinExistence type="predicted"/>
<gene>
    <name evidence="1" type="ORF">KC660_04500</name>
</gene>
<organism evidence="1 2">
    <name type="scientific">Candidatus Dojkabacteria bacterium</name>
    <dbReference type="NCBI Taxonomy" id="2099670"/>
    <lineage>
        <taxon>Bacteria</taxon>
        <taxon>Candidatus Dojkabacteria</taxon>
    </lineage>
</organism>
<reference evidence="1" key="2">
    <citation type="journal article" date="2021" name="Microbiome">
        <title>Successional dynamics and alternative stable states in a saline activated sludge microbial community over 9 years.</title>
        <authorList>
            <person name="Wang Y."/>
            <person name="Ye J."/>
            <person name="Ju F."/>
            <person name="Liu L."/>
            <person name="Boyd J.A."/>
            <person name="Deng Y."/>
            <person name="Parks D.H."/>
            <person name="Jiang X."/>
            <person name="Yin X."/>
            <person name="Woodcroft B.J."/>
            <person name="Tyson G.W."/>
            <person name="Hugenholtz P."/>
            <person name="Polz M.F."/>
            <person name="Zhang T."/>
        </authorList>
    </citation>
    <scope>NUCLEOTIDE SEQUENCE</scope>
    <source>
        <strain evidence="1">HKST-UBA10</strain>
    </source>
</reference>
<evidence type="ECO:0000313" key="1">
    <source>
        <dbReference type="EMBL" id="MCA9382635.1"/>
    </source>
</evidence>
<dbReference type="Proteomes" id="UP000782843">
    <property type="component" value="Unassembled WGS sequence"/>
</dbReference>
<dbReference type="AlphaFoldDB" id="A0A955RIQ9"/>
<name>A0A955RIQ9_9BACT</name>
<protein>
    <submittedName>
        <fullName evidence="1">Uncharacterized protein</fullName>
    </submittedName>
</protein>
<reference evidence="1" key="1">
    <citation type="submission" date="2020-04" db="EMBL/GenBank/DDBJ databases">
        <authorList>
            <person name="Zhang T."/>
        </authorList>
    </citation>
    <scope>NUCLEOTIDE SEQUENCE</scope>
    <source>
        <strain evidence="1">HKST-UBA10</strain>
    </source>
</reference>
<accession>A0A955RIQ9</accession>
<evidence type="ECO:0000313" key="2">
    <source>
        <dbReference type="Proteomes" id="UP000782843"/>
    </source>
</evidence>
<comment type="caution">
    <text evidence="1">The sequence shown here is derived from an EMBL/GenBank/DDBJ whole genome shotgun (WGS) entry which is preliminary data.</text>
</comment>